<protein>
    <submittedName>
        <fullName evidence="3">NIPSNAP protein</fullName>
    </submittedName>
</protein>
<dbReference type="Gene3D" id="3.30.70.100">
    <property type="match status" value="1"/>
</dbReference>
<sequence>MTMILEERDYRIKAGYVADFLEKYQALGLPVQREHLGEPHGFFVSDVGELNHVVSMWRYADMIERAEKRSRMLTDQRWPGYLASIKGLIDVQTIRILIPTTFSALR</sequence>
<name>A0A1C3Y2B8_9HYPH</name>
<organism evidence="3 4">
    <name type="scientific">Rhizobium aethiopicum</name>
    <dbReference type="NCBI Taxonomy" id="1138170"/>
    <lineage>
        <taxon>Bacteria</taxon>
        <taxon>Pseudomonadati</taxon>
        <taxon>Pseudomonadota</taxon>
        <taxon>Alphaproteobacteria</taxon>
        <taxon>Hyphomicrobiales</taxon>
        <taxon>Rhizobiaceae</taxon>
        <taxon>Rhizobium/Agrobacterium group</taxon>
        <taxon>Rhizobium</taxon>
    </lineage>
</organism>
<dbReference type="InterPro" id="IPR011008">
    <property type="entry name" value="Dimeric_a/b-barrel"/>
</dbReference>
<dbReference type="RefSeq" id="WP_245304296.1">
    <property type="nucleotide sequence ID" value="NZ_FMAJ01000005.1"/>
</dbReference>
<dbReference type="InterPro" id="IPR012577">
    <property type="entry name" value="NIPSNAP"/>
</dbReference>
<dbReference type="Pfam" id="PF07978">
    <property type="entry name" value="NIPSNAP"/>
    <property type="match status" value="1"/>
</dbReference>
<dbReference type="STRING" id="1138170.GA0061105_10578"/>
<dbReference type="EMBL" id="FMAJ01000005">
    <property type="protein sequence ID" value="SCB58611.1"/>
    <property type="molecule type" value="Genomic_DNA"/>
</dbReference>
<dbReference type="PANTHER" id="PTHR21017:SF17">
    <property type="entry name" value="PROTEIN NIPSNAP"/>
    <property type="match status" value="1"/>
</dbReference>
<evidence type="ECO:0000256" key="1">
    <source>
        <dbReference type="ARBA" id="ARBA00005291"/>
    </source>
</evidence>
<reference evidence="3 4" key="1">
    <citation type="submission" date="2016-08" db="EMBL/GenBank/DDBJ databases">
        <authorList>
            <person name="Seilhamer J.J."/>
        </authorList>
    </citation>
    <scope>NUCLEOTIDE SEQUENCE [LARGE SCALE GENOMIC DNA]</scope>
    <source>
        <strain evidence="3 4">HBR26</strain>
    </source>
</reference>
<gene>
    <name evidence="3" type="ORF">GA0061105_10578</name>
</gene>
<dbReference type="SUPFAM" id="SSF54909">
    <property type="entry name" value="Dimeric alpha+beta barrel"/>
    <property type="match status" value="1"/>
</dbReference>
<proteinExistence type="inferred from homology"/>
<feature type="domain" description="NIPSNAP" evidence="2">
    <location>
        <begin position="6"/>
        <end position="103"/>
    </location>
</feature>
<dbReference type="InterPro" id="IPR051557">
    <property type="entry name" value="NipSnap_domain"/>
</dbReference>
<dbReference type="PANTHER" id="PTHR21017">
    <property type="entry name" value="NIPSNAP-RELATED"/>
    <property type="match status" value="1"/>
</dbReference>
<dbReference type="Proteomes" id="UP000198723">
    <property type="component" value="Unassembled WGS sequence"/>
</dbReference>
<evidence type="ECO:0000313" key="3">
    <source>
        <dbReference type="EMBL" id="SCB58611.1"/>
    </source>
</evidence>
<evidence type="ECO:0000259" key="2">
    <source>
        <dbReference type="Pfam" id="PF07978"/>
    </source>
</evidence>
<evidence type="ECO:0000313" key="4">
    <source>
        <dbReference type="Proteomes" id="UP000198723"/>
    </source>
</evidence>
<comment type="similarity">
    <text evidence="1">Belongs to the NipSnap family.</text>
</comment>
<dbReference type="AlphaFoldDB" id="A0A1C3Y2B8"/>
<accession>A0A1C3Y2B8</accession>